<keyword evidence="3" id="KW-0812">Transmembrane</keyword>
<dbReference type="GO" id="GO:0000324">
    <property type="term" value="C:fungal-type vacuole"/>
    <property type="evidence" value="ECO:0007669"/>
    <property type="project" value="TreeGrafter"/>
</dbReference>
<proteinExistence type="inferred from homology"/>
<keyword evidence="3" id="KW-1133">Transmembrane helix</keyword>
<dbReference type="InParanoid" id="A0A1Y2M2N3"/>
<dbReference type="Gene3D" id="2.40.70.10">
    <property type="entry name" value="Acid Proteases"/>
    <property type="match status" value="2"/>
</dbReference>
<dbReference type="Proteomes" id="UP000193240">
    <property type="component" value="Unassembled WGS sequence"/>
</dbReference>
<protein>
    <recommendedName>
        <fullName evidence="4">Peptidase A1 domain-containing protein</fullName>
    </recommendedName>
</protein>
<dbReference type="GO" id="GO:0004190">
    <property type="term" value="F:aspartic-type endopeptidase activity"/>
    <property type="evidence" value="ECO:0007669"/>
    <property type="project" value="InterPro"/>
</dbReference>
<organism evidence="5 6">
    <name type="scientific">Epicoccum nigrum</name>
    <name type="common">Soil fungus</name>
    <name type="synonym">Epicoccum purpurascens</name>
    <dbReference type="NCBI Taxonomy" id="105696"/>
    <lineage>
        <taxon>Eukaryota</taxon>
        <taxon>Fungi</taxon>
        <taxon>Dikarya</taxon>
        <taxon>Ascomycota</taxon>
        <taxon>Pezizomycotina</taxon>
        <taxon>Dothideomycetes</taxon>
        <taxon>Pleosporomycetidae</taxon>
        <taxon>Pleosporales</taxon>
        <taxon>Pleosporineae</taxon>
        <taxon>Didymellaceae</taxon>
        <taxon>Epicoccum</taxon>
    </lineage>
</organism>
<keyword evidence="6" id="KW-1185">Reference proteome</keyword>
<name>A0A1Y2M2N3_EPING</name>
<keyword evidence="3" id="KW-0472">Membrane</keyword>
<feature type="transmembrane region" description="Helical" evidence="3">
    <location>
        <begin position="420"/>
        <end position="443"/>
    </location>
</feature>
<dbReference type="STRING" id="105696.A0A1Y2M2N3"/>
<dbReference type="PRINTS" id="PR00792">
    <property type="entry name" value="PEPSIN"/>
</dbReference>
<evidence type="ECO:0000259" key="4">
    <source>
        <dbReference type="PROSITE" id="PS51767"/>
    </source>
</evidence>
<dbReference type="InterPro" id="IPR001461">
    <property type="entry name" value="Aspartic_peptidase_A1"/>
</dbReference>
<reference evidence="5 6" key="1">
    <citation type="journal article" date="2017" name="Genome Announc.">
        <title>Genome sequence of the saprophytic ascomycete Epicoccum nigrum ICMP 19927 strain isolated from New Zealand.</title>
        <authorList>
            <person name="Fokin M."/>
            <person name="Fleetwood D."/>
            <person name="Weir B.S."/>
            <person name="Villas-Boas S.G."/>
        </authorList>
    </citation>
    <scope>NUCLEOTIDE SEQUENCE [LARGE SCALE GENOMIC DNA]</scope>
    <source>
        <strain evidence="5 6">ICMP 19927</strain>
    </source>
</reference>
<feature type="region of interest" description="Disordered" evidence="2">
    <location>
        <begin position="453"/>
        <end position="491"/>
    </location>
</feature>
<sequence length="600" mass="63960">MSTSVAPYSVPPSQQFDGNDGSWSTFKISVGVPGQDFRVLPSTRGGVTYVISPEGCNQPTDPANCANLRGAEIFGSTQNTGFQVEKSTQWSAIGQYEVNLESALNMTAEGLFGFDHVALAAAADAASDSKVPQLNHEVVAAVADMDYFMGLLPLGTVQSSFSSLSEPQDSLLWNLRNGSRIPSLSYAYTAGAIYRLKSVFGSLTLGGYDSTRFTPNTNDFSFTFSSDPSKLLTVGVNSITATDTLKGTYSLSSGSYFSVVDSTVAQLWLPTDICTQFEEAFGLTYDPYTDLYLVNDTIHANLTTLNPSITIKLVNSLQDTVTNYTNIVLPYAAFDLEASYPYYTNATRYFPIRRAANDSQYVLGRILLQEAYLIVDYERANFTIAQAAFPDPLPAANIITIFPPSDGGNNKSSSSLSTGAIVGIVIGVVLLLAFLAAAAIFLLRKRRRRSTQKYELAATEPKDTPPDPHTSGAPAMKAPAPLAPQEMGGTPLTELASPAAAAFPADRKQMASMNHAPIELPADSAVPQSPASAARWHEVRLPGAAGFDAAADRDGESAGIPTENMSWAPSDDATMINSPRSAGHGMGVSPLTETFGKRGL</sequence>
<dbReference type="EMBL" id="KZ107842">
    <property type="protein sequence ID" value="OSS50385.1"/>
    <property type="molecule type" value="Genomic_DNA"/>
</dbReference>
<dbReference type="PANTHER" id="PTHR47966:SF51">
    <property type="entry name" value="BETA-SITE APP-CLEAVING ENZYME, ISOFORM A-RELATED"/>
    <property type="match status" value="1"/>
</dbReference>
<evidence type="ECO:0000256" key="3">
    <source>
        <dbReference type="SAM" id="Phobius"/>
    </source>
</evidence>
<accession>A0A1Y2M2N3</accession>
<evidence type="ECO:0000313" key="5">
    <source>
        <dbReference type="EMBL" id="OSS50385.1"/>
    </source>
</evidence>
<dbReference type="PROSITE" id="PS51767">
    <property type="entry name" value="PEPTIDASE_A1"/>
    <property type="match status" value="1"/>
</dbReference>
<dbReference type="OMA" id="MRCRKER"/>
<evidence type="ECO:0000256" key="2">
    <source>
        <dbReference type="SAM" id="MobiDB-lite"/>
    </source>
</evidence>
<dbReference type="SUPFAM" id="SSF50630">
    <property type="entry name" value="Acid proteases"/>
    <property type="match status" value="1"/>
</dbReference>
<dbReference type="AlphaFoldDB" id="A0A1Y2M2N3"/>
<evidence type="ECO:0000313" key="6">
    <source>
        <dbReference type="Proteomes" id="UP000193240"/>
    </source>
</evidence>
<comment type="similarity">
    <text evidence="1">Belongs to the peptidase A1 family.</text>
</comment>
<dbReference type="Pfam" id="PF00026">
    <property type="entry name" value="Asp"/>
    <property type="match status" value="1"/>
</dbReference>
<feature type="compositionally biased region" description="Low complexity" evidence="2">
    <location>
        <begin position="473"/>
        <end position="484"/>
    </location>
</feature>
<dbReference type="GO" id="GO:0006508">
    <property type="term" value="P:proteolysis"/>
    <property type="evidence" value="ECO:0007669"/>
    <property type="project" value="InterPro"/>
</dbReference>
<feature type="region of interest" description="Disordered" evidence="2">
    <location>
        <begin position="578"/>
        <end position="600"/>
    </location>
</feature>
<dbReference type="InterPro" id="IPR033121">
    <property type="entry name" value="PEPTIDASE_A1"/>
</dbReference>
<dbReference type="InterPro" id="IPR021109">
    <property type="entry name" value="Peptidase_aspartic_dom_sf"/>
</dbReference>
<dbReference type="PANTHER" id="PTHR47966">
    <property type="entry name" value="BETA-SITE APP-CLEAVING ENZYME, ISOFORM A-RELATED"/>
    <property type="match status" value="1"/>
</dbReference>
<feature type="domain" description="Peptidase A1" evidence="4">
    <location>
        <begin position="24"/>
        <end position="385"/>
    </location>
</feature>
<evidence type="ECO:0000256" key="1">
    <source>
        <dbReference type="ARBA" id="ARBA00007447"/>
    </source>
</evidence>
<gene>
    <name evidence="5" type="ORF">B5807_04814</name>
</gene>